<organism evidence="2 3">
    <name type="scientific">Fusarium oxysporum f. sp. cubense</name>
    <dbReference type="NCBI Taxonomy" id="61366"/>
    <lineage>
        <taxon>Eukaryota</taxon>
        <taxon>Fungi</taxon>
        <taxon>Dikarya</taxon>
        <taxon>Ascomycota</taxon>
        <taxon>Pezizomycotina</taxon>
        <taxon>Sordariomycetes</taxon>
        <taxon>Hypocreomycetidae</taxon>
        <taxon>Hypocreales</taxon>
        <taxon>Nectriaceae</taxon>
        <taxon>Fusarium</taxon>
        <taxon>Fusarium oxysporum species complex</taxon>
    </lineage>
</organism>
<dbReference type="Proteomes" id="UP000321331">
    <property type="component" value="Unassembled WGS sequence"/>
</dbReference>
<proteinExistence type="predicted"/>
<gene>
    <name evidence="2" type="ORF">FocTR4_00005501</name>
</gene>
<evidence type="ECO:0000313" key="2">
    <source>
        <dbReference type="EMBL" id="TXC09636.1"/>
    </source>
</evidence>
<dbReference type="EMBL" id="VMNF01000004">
    <property type="protein sequence ID" value="TXC09636.1"/>
    <property type="molecule type" value="Genomic_DNA"/>
</dbReference>
<feature type="region of interest" description="Disordered" evidence="1">
    <location>
        <begin position="1"/>
        <end position="35"/>
    </location>
</feature>
<evidence type="ECO:0000313" key="3">
    <source>
        <dbReference type="Proteomes" id="UP000321331"/>
    </source>
</evidence>
<comment type="caution">
    <text evidence="2">The sequence shown here is derived from an EMBL/GenBank/DDBJ whole genome shotgun (WGS) entry which is preliminary data.</text>
</comment>
<accession>A0A5C6TFV2</accession>
<sequence>MTSHNEISEQEPAMSGLRSVAFASSNPRNHHREANTIEYQWLESVVALTIMVNITPE</sequence>
<protein>
    <submittedName>
        <fullName evidence="2">Uncharacterized protein</fullName>
    </submittedName>
</protein>
<reference evidence="2 3" key="1">
    <citation type="submission" date="2019-07" db="EMBL/GenBank/DDBJ databases">
        <title>The First High-Quality Draft Genome Sequence of the Causal Agent of the Current Panama Disease Epidemic.</title>
        <authorList>
            <person name="Warmington R.J."/>
            <person name="Kay W."/>
            <person name="Jeffries A."/>
            <person name="Bebber D."/>
            <person name="Moore K."/>
            <person name="Studholme D.J."/>
        </authorList>
    </citation>
    <scope>NUCLEOTIDE SEQUENCE [LARGE SCALE GENOMIC DNA]</scope>
    <source>
        <strain evidence="2 3">TR4</strain>
    </source>
</reference>
<evidence type="ECO:0000256" key="1">
    <source>
        <dbReference type="SAM" id="MobiDB-lite"/>
    </source>
</evidence>
<dbReference type="AlphaFoldDB" id="A0A5C6TFV2"/>
<name>A0A5C6TFV2_FUSOC</name>